<feature type="compositionally biased region" description="Basic and acidic residues" evidence="1">
    <location>
        <begin position="326"/>
        <end position="340"/>
    </location>
</feature>
<evidence type="ECO:0000256" key="1">
    <source>
        <dbReference type="SAM" id="MobiDB-lite"/>
    </source>
</evidence>
<dbReference type="Proteomes" id="UP000799537">
    <property type="component" value="Unassembled WGS sequence"/>
</dbReference>
<proteinExistence type="predicted"/>
<dbReference type="OrthoDB" id="5398665at2759"/>
<dbReference type="AlphaFoldDB" id="A0A6A6C7T6"/>
<sequence>MAAIVSGVEAHRTQCSIRHDRLGCSEDQGLLTIRLEGGTPEMASQIISTLQQAGRHIESTLAVAKTSKRQRKKQKAVLALVLHLPVGPLTPLNSWKTPGIDAGRRASALNLILKEHHRHVQNCCSAYVQAAVTGGADEKVASLIACLRLRIDHDQPTIATSDRPTDICEQCCSVFAHSPGRRCSTLYLPFIRQSEQYNFNGICAQIRTGMHSSTSCRQAPSRTTLVIFRLDQHELIKIEFPGIHNNGNATLCGNATLRGHLEKKEAPLDVFFMTCAPLIGIMAAFERISALDPTTNEQSFTDRLESANHISVNIKGNVIMPPQCHEGPRKPKDYTERPPDDQNLLVLDSAWAVVAHLYGTCPHATADEARQGSEVGEDPSSQQLVVYGMDPARSMSLVNDRGRNEGAVEACLYYGFSSP</sequence>
<gene>
    <name evidence="2" type="ORF">M409DRAFT_57963</name>
</gene>
<evidence type="ECO:0000313" key="2">
    <source>
        <dbReference type="EMBL" id="KAF2162913.1"/>
    </source>
</evidence>
<organism evidence="2 3">
    <name type="scientific">Zasmidium cellare ATCC 36951</name>
    <dbReference type="NCBI Taxonomy" id="1080233"/>
    <lineage>
        <taxon>Eukaryota</taxon>
        <taxon>Fungi</taxon>
        <taxon>Dikarya</taxon>
        <taxon>Ascomycota</taxon>
        <taxon>Pezizomycotina</taxon>
        <taxon>Dothideomycetes</taxon>
        <taxon>Dothideomycetidae</taxon>
        <taxon>Mycosphaerellales</taxon>
        <taxon>Mycosphaerellaceae</taxon>
        <taxon>Zasmidium</taxon>
    </lineage>
</organism>
<feature type="region of interest" description="Disordered" evidence="1">
    <location>
        <begin position="321"/>
        <end position="341"/>
    </location>
</feature>
<keyword evidence="3" id="KW-1185">Reference proteome</keyword>
<evidence type="ECO:0000313" key="3">
    <source>
        <dbReference type="Proteomes" id="UP000799537"/>
    </source>
</evidence>
<protein>
    <submittedName>
        <fullName evidence="2">Uncharacterized protein</fullName>
    </submittedName>
</protein>
<name>A0A6A6C7T6_ZASCE</name>
<dbReference type="GeneID" id="54567051"/>
<accession>A0A6A6C7T6</accession>
<dbReference type="EMBL" id="ML993611">
    <property type="protein sequence ID" value="KAF2162913.1"/>
    <property type="molecule type" value="Genomic_DNA"/>
</dbReference>
<reference evidence="2" key="1">
    <citation type="journal article" date="2020" name="Stud. Mycol.">
        <title>101 Dothideomycetes genomes: a test case for predicting lifestyles and emergence of pathogens.</title>
        <authorList>
            <person name="Haridas S."/>
            <person name="Albert R."/>
            <person name="Binder M."/>
            <person name="Bloem J."/>
            <person name="Labutti K."/>
            <person name="Salamov A."/>
            <person name="Andreopoulos B."/>
            <person name="Baker S."/>
            <person name="Barry K."/>
            <person name="Bills G."/>
            <person name="Bluhm B."/>
            <person name="Cannon C."/>
            <person name="Castanera R."/>
            <person name="Culley D."/>
            <person name="Daum C."/>
            <person name="Ezra D."/>
            <person name="Gonzalez J."/>
            <person name="Henrissat B."/>
            <person name="Kuo A."/>
            <person name="Liang C."/>
            <person name="Lipzen A."/>
            <person name="Lutzoni F."/>
            <person name="Magnuson J."/>
            <person name="Mondo S."/>
            <person name="Nolan M."/>
            <person name="Ohm R."/>
            <person name="Pangilinan J."/>
            <person name="Park H.-J."/>
            <person name="Ramirez L."/>
            <person name="Alfaro M."/>
            <person name="Sun H."/>
            <person name="Tritt A."/>
            <person name="Yoshinaga Y."/>
            <person name="Zwiers L.-H."/>
            <person name="Turgeon B."/>
            <person name="Goodwin S."/>
            <person name="Spatafora J."/>
            <person name="Crous P."/>
            <person name="Grigoriev I."/>
        </authorList>
    </citation>
    <scope>NUCLEOTIDE SEQUENCE</scope>
    <source>
        <strain evidence="2">ATCC 36951</strain>
    </source>
</reference>
<dbReference type="RefSeq" id="XP_033663802.1">
    <property type="nucleotide sequence ID" value="XM_033813779.1"/>
</dbReference>